<feature type="region of interest" description="Disordered" evidence="1">
    <location>
        <begin position="182"/>
        <end position="237"/>
    </location>
</feature>
<dbReference type="OrthoDB" id="5105328at2759"/>
<keyword evidence="2" id="KW-0732">Signal</keyword>
<feature type="compositionally biased region" description="Low complexity" evidence="1">
    <location>
        <begin position="182"/>
        <end position="208"/>
    </location>
</feature>
<dbReference type="HOGENOM" id="CLU_1170685_0_0_1"/>
<feature type="compositionally biased region" description="Acidic residues" evidence="1">
    <location>
        <begin position="212"/>
        <end position="221"/>
    </location>
</feature>
<name>X0B726_FUSOX</name>
<organism evidence="3">
    <name type="scientific">Fusarium oxysporum f. sp. melonis 26406</name>
    <dbReference type="NCBI Taxonomy" id="1089452"/>
    <lineage>
        <taxon>Eukaryota</taxon>
        <taxon>Fungi</taxon>
        <taxon>Dikarya</taxon>
        <taxon>Ascomycota</taxon>
        <taxon>Pezizomycotina</taxon>
        <taxon>Sordariomycetes</taxon>
        <taxon>Hypocreomycetidae</taxon>
        <taxon>Hypocreales</taxon>
        <taxon>Nectriaceae</taxon>
        <taxon>Fusarium</taxon>
        <taxon>Fusarium oxysporum species complex</taxon>
    </lineage>
</organism>
<dbReference type="AlphaFoldDB" id="X0B726"/>
<evidence type="ECO:0000256" key="1">
    <source>
        <dbReference type="SAM" id="MobiDB-lite"/>
    </source>
</evidence>
<dbReference type="VEuPathDB" id="FungiDB:FOMG_04516"/>
<reference evidence="3" key="2">
    <citation type="submission" date="2012-05" db="EMBL/GenBank/DDBJ databases">
        <title>Annotation of the Genome Sequence of Fusarium oxysporum f. sp. melonis 26406.</title>
        <authorList>
            <consortium name="The Broad Institute Genomics Platform"/>
            <person name="Ma L.-J."/>
            <person name="Corby-Kistler H."/>
            <person name="Broz K."/>
            <person name="Gale L.R."/>
            <person name="Jonkers W."/>
            <person name="O'Donnell K."/>
            <person name="Ploetz R."/>
            <person name="Steinberg C."/>
            <person name="Schwartz D.C."/>
            <person name="VanEtten H."/>
            <person name="Zhou S."/>
            <person name="Young S.K."/>
            <person name="Zeng Q."/>
            <person name="Gargeya S."/>
            <person name="Fitzgerald M."/>
            <person name="Abouelleil A."/>
            <person name="Alvarado L."/>
            <person name="Chapman S.B."/>
            <person name="Gainer-Dewar J."/>
            <person name="Goldberg J."/>
            <person name="Griggs A."/>
            <person name="Gujja S."/>
            <person name="Hansen M."/>
            <person name="Howarth C."/>
            <person name="Imamovic A."/>
            <person name="Ireland A."/>
            <person name="Larimer J."/>
            <person name="McCowan C."/>
            <person name="Murphy C."/>
            <person name="Pearson M."/>
            <person name="Poon T.W."/>
            <person name="Priest M."/>
            <person name="Roberts A."/>
            <person name="Saif S."/>
            <person name="Shea T."/>
            <person name="Sykes S."/>
            <person name="Wortman J."/>
            <person name="Nusbaum C."/>
            <person name="Birren B."/>
        </authorList>
    </citation>
    <scope>NUCLEOTIDE SEQUENCE</scope>
    <source>
        <strain evidence="3">26406</strain>
    </source>
</reference>
<dbReference type="EMBL" id="JH659331">
    <property type="protein sequence ID" value="EXK40951.1"/>
    <property type="molecule type" value="Genomic_DNA"/>
</dbReference>
<feature type="signal peptide" evidence="2">
    <location>
        <begin position="1"/>
        <end position="23"/>
    </location>
</feature>
<proteinExistence type="predicted"/>
<sequence length="237" mass="25099">MRATFVLRAVLLPTLWLTNLVASESDSQFGGAIPAVPTPDTVEGDWRVDCPPDISVCGKTTNVEVVHHHNETIYTTQNHTKTTTKTMSPHTRVITSISVVTVKNQTEGLCRDTSTIYEAEPLTVTVDVNITTTREFVPIVNSTLVVISEVTAAALQQCFIKQTSLASAAASATSTTAAPSVAAASAESSGDEATTTQSGVISDSFAAARESDDSDDEDETTSEATSYTYTQNPFGTV</sequence>
<accession>X0B726</accession>
<dbReference type="Proteomes" id="UP000030703">
    <property type="component" value="Unassembled WGS sequence"/>
</dbReference>
<protein>
    <submittedName>
        <fullName evidence="3">Uncharacterized protein</fullName>
    </submittedName>
</protein>
<evidence type="ECO:0000313" key="3">
    <source>
        <dbReference type="EMBL" id="EXK40951.1"/>
    </source>
</evidence>
<reference evidence="3" key="1">
    <citation type="submission" date="2012-04" db="EMBL/GenBank/DDBJ databases">
        <title>The Genome Sequence of Fusarium oxysporum melonis.</title>
        <authorList>
            <consortium name="The Broad Institute Genome Sequencing Platform"/>
            <person name="Ma L.-J."/>
            <person name="Gale L.R."/>
            <person name="Schwartz D.C."/>
            <person name="Zhou S."/>
            <person name="Corby-Kistler H."/>
            <person name="Young S.K."/>
            <person name="Zeng Q."/>
            <person name="Gargeya S."/>
            <person name="Fitzgerald M."/>
            <person name="Haas B."/>
            <person name="Abouelleil A."/>
            <person name="Alvarado L."/>
            <person name="Arachchi H.M."/>
            <person name="Berlin A."/>
            <person name="Brown A."/>
            <person name="Chapman S.B."/>
            <person name="Chen Z."/>
            <person name="Dunbar C."/>
            <person name="Freedman E."/>
            <person name="Gearin G."/>
            <person name="Goldberg J."/>
            <person name="Griggs A."/>
            <person name="Gujja S."/>
            <person name="Heiman D."/>
            <person name="Howarth C."/>
            <person name="Larson L."/>
            <person name="Lui A."/>
            <person name="MacDonald P.J.P."/>
            <person name="Montmayeur A."/>
            <person name="Murphy C."/>
            <person name="Neiman D."/>
            <person name="Pearson M."/>
            <person name="Priest M."/>
            <person name="Roberts A."/>
            <person name="Saif S."/>
            <person name="Shea T."/>
            <person name="Shenoy N."/>
            <person name="Sisk P."/>
            <person name="Stolte C."/>
            <person name="Sykes S."/>
            <person name="Wortman J."/>
            <person name="Nusbaum C."/>
            <person name="Birren B."/>
        </authorList>
    </citation>
    <scope>NUCLEOTIDE SEQUENCE</scope>
    <source>
        <strain evidence="3">26406</strain>
    </source>
</reference>
<feature type="chain" id="PRO_5004936760" evidence="2">
    <location>
        <begin position="24"/>
        <end position="237"/>
    </location>
</feature>
<gene>
    <name evidence="3" type="ORF">FOMG_04516</name>
</gene>
<evidence type="ECO:0000256" key="2">
    <source>
        <dbReference type="SAM" id="SignalP"/>
    </source>
</evidence>